<name>A0A9J6GL34_HAELO</name>
<keyword evidence="3" id="KW-1185">Reference proteome</keyword>
<dbReference type="AlphaFoldDB" id="A0A9J6GL34"/>
<dbReference type="SUPFAM" id="SSF48264">
    <property type="entry name" value="Cytochrome P450"/>
    <property type="match status" value="1"/>
</dbReference>
<keyword evidence="1" id="KW-0560">Oxidoreductase</keyword>
<dbReference type="Gene3D" id="1.10.630.10">
    <property type="entry name" value="Cytochrome P450"/>
    <property type="match status" value="1"/>
</dbReference>
<keyword evidence="1" id="KW-0503">Monooxygenase</keyword>
<dbReference type="InterPro" id="IPR036396">
    <property type="entry name" value="Cyt_P450_sf"/>
</dbReference>
<reference evidence="2 3" key="1">
    <citation type="journal article" date="2020" name="Cell">
        <title>Large-Scale Comparative Analyses of Tick Genomes Elucidate Their Genetic Diversity and Vector Capacities.</title>
        <authorList>
            <consortium name="Tick Genome and Microbiome Consortium (TIGMIC)"/>
            <person name="Jia N."/>
            <person name="Wang J."/>
            <person name="Shi W."/>
            <person name="Du L."/>
            <person name="Sun Y."/>
            <person name="Zhan W."/>
            <person name="Jiang J.F."/>
            <person name="Wang Q."/>
            <person name="Zhang B."/>
            <person name="Ji P."/>
            <person name="Bell-Sakyi L."/>
            <person name="Cui X.M."/>
            <person name="Yuan T.T."/>
            <person name="Jiang B.G."/>
            <person name="Yang W.F."/>
            <person name="Lam T.T."/>
            <person name="Chang Q.C."/>
            <person name="Ding S.J."/>
            <person name="Wang X.J."/>
            <person name="Zhu J.G."/>
            <person name="Ruan X.D."/>
            <person name="Zhao L."/>
            <person name="Wei J.T."/>
            <person name="Ye R.Z."/>
            <person name="Que T.C."/>
            <person name="Du C.H."/>
            <person name="Zhou Y.H."/>
            <person name="Cheng J.X."/>
            <person name="Dai P.F."/>
            <person name="Guo W.B."/>
            <person name="Han X.H."/>
            <person name="Huang E.J."/>
            <person name="Li L.F."/>
            <person name="Wei W."/>
            <person name="Gao Y.C."/>
            <person name="Liu J.Z."/>
            <person name="Shao H.Z."/>
            <person name="Wang X."/>
            <person name="Wang C.C."/>
            <person name="Yang T.C."/>
            <person name="Huo Q.B."/>
            <person name="Li W."/>
            <person name="Chen H.Y."/>
            <person name="Chen S.E."/>
            <person name="Zhou L.G."/>
            <person name="Ni X.B."/>
            <person name="Tian J.H."/>
            <person name="Sheng Y."/>
            <person name="Liu T."/>
            <person name="Pan Y.S."/>
            <person name="Xia L.Y."/>
            <person name="Li J."/>
            <person name="Zhao F."/>
            <person name="Cao W.C."/>
        </authorList>
    </citation>
    <scope>NUCLEOTIDE SEQUENCE [LARGE SCALE GENOMIC DNA]</scope>
    <source>
        <strain evidence="2">HaeL-2018</strain>
    </source>
</reference>
<dbReference type="OrthoDB" id="6482555at2759"/>
<organism evidence="2 3">
    <name type="scientific">Haemaphysalis longicornis</name>
    <name type="common">Bush tick</name>
    <dbReference type="NCBI Taxonomy" id="44386"/>
    <lineage>
        <taxon>Eukaryota</taxon>
        <taxon>Metazoa</taxon>
        <taxon>Ecdysozoa</taxon>
        <taxon>Arthropoda</taxon>
        <taxon>Chelicerata</taxon>
        <taxon>Arachnida</taxon>
        <taxon>Acari</taxon>
        <taxon>Parasitiformes</taxon>
        <taxon>Ixodida</taxon>
        <taxon>Ixodoidea</taxon>
        <taxon>Ixodidae</taxon>
        <taxon>Haemaphysalinae</taxon>
        <taxon>Haemaphysalis</taxon>
    </lineage>
</organism>
<comment type="caution">
    <text evidence="2">The sequence shown here is derived from an EMBL/GenBank/DDBJ whole genome shotgun (WGS) entry which is preliminary data.</text>
</comment>
<evidence type="ECO:0000313" key="3">
    <source>
        <dbReference type="Proteomes" id="UP000821853"/>
    </source>
</evidence>
<evidence type="ECO:0000256" key="1">
    <source>
        <dbReference type="ARBA" id="ARBA00023033"/>
    </source>
</evidence>
<dbReference type="GO" id="GO:0005506">
    <property type="term" value="F:iron ion binding"/>
    <property type="evidence" value="ECO:0007669"/>
    <property type="project" value="InterPro"/>
</dbReference>
<sequence>MPHIEEDADIFIKSLETYANSGEEVHMLRKFEELSMDYIARGSFGIDERFQGKPDHPAMAVAKATLRGAMIGPLHMIARK</sequence>
<accession>A0A9J6GL34</accession>
<proteinExistence type="predicted"/>
<dbReference type="EMBL" id="JABSTR010000007">
    <property type="protein sequence ID" value="KAH9376051.1"/>
    <property type="molecule type" value="Genomic_DNA"/>
</dbReference>
<dbReference type="GO" id="GO:0016705">
    <property type="term" value="F:oxidoreductase activity, acting on paired donors, with incorporation or reduction of molecular oxygen"/>
    <property type="evidence" value="ECO:0007669"/>
    <property type="project" value="InterPro"/>
</dbReference>
<gene>
    <name evidence="2" type="ORF">HPB48_007976</name>
</gene>
<protein>
    <submittedName>
        <fullName evidence="2">Uncharacterized protein</fullName>
    </submittedName>
</protein>
<dbReference type="VEuPathDB" id="VectorBase:HLOH_040428"/>
<dbReference type="GO" id="GO:0004497">
    <property type="term" value="F:monooxygenase activity"/>
    <property type="evidence" value="ECO:0007669"/>
    <property type="project" value="UniProtKB-KW"/>
</dbReference>
<evidence type="ECO:0000313" key="2">
    <source>
        <dbReference type="EMBL" id="KAH9376051.1"/>
    </source>
</evidence>
<dbReference type="Proteomes" id="UP000821853">
    <property type="component" value="Chromosome 5"/>
</dbReference>
<dbReference type="GO" id="GO:0020037">
    <property type="term" value="F:heme binding"/>
    <property type="evidence" value="ECO:0007669"/>
    <property type="project" value="InterPro"/>
</dbReference>